<dbReference type="Proteomes" id="UP000255087">
    <property type="component" value="Unassembled WGS sequence"/>
</dbReference>
<dbReference type="EMBL" id="UHJC01000001">
    <property type="protein sequence ID" value="SUP83050.1"/>
    <property type="molecule type" value="Genomic_DNA"/>
</dbReference>
<name>A0A380Q8V9_YERPU</name>
<gene>
    <name evidence="1" type="ORF">NCTC8580_02400</name>
</gene>
<protein>
    <submittedName>
        <fullName evidence="1">Uncharacterized protein</fullName>
    </submittedName>
</protein>
<organism evidence="1 2">
    <name type="scientific">Yersinia pseudotuberculosis</name>
    <dbReference type="NCBI Taxonomy" id="633"/>
    <lineage>
        <taxon>Bacteria</taxon>
        <taxon>Pseudomonadati</taxon>
        <taxon>Pseudomonadota</taxon>
        <taxon>Gammaproteobacteria</taxon>
        <taxon>Enterobacterales</taxon>
        <taxon>Yersiniaceae</taxon>
        <taxon>Yersinia</taxon>
    </lineage>
</organism>
<dbReference type="RefSeq" id="WP_115115410.1">
    <property type="nucleotide sequence ID" value="NZ_UHJC01000001.1"/>
</dbReference>
<reference evidence="1 2" key="1">
    <citation type="submission" date="2018-06" db="EMBL/GenBank/DDBJ databases">
        <authorList>
            <consortium name="Pathogen Informatics"/>
            <person name="Doyle S."/>
        </authorList>
    </citation>
    <scope>NUCLEOTIDE SEQUENCE [LARGE SCALE GENOMIC DNA]</scope>
    <source>
        <strain evidence="1 2">NCTC8580</strain>
    </source>
</reference>
<dbReference type="AlphaFoldDB" id="A0A380Q8V9"/>
<sequence length="420" mass="48175">MLTTIFFTNPFQVNDVSLERSEDSHQHTKVEIYDELLGKNNVTICTTENLDRKSHDYFDSKKHEISYNDKKHGDIKLTISGRGRHEDIVIFKSGSKLDVPEYVERNILSMNGTFSHNEMHVLEGIVSKNKGRGKEVFPYVELNENEVKHGASTSSKDFKSLIDFRLKRNPQVKEILIPVLSNKDHWYAIHIEIDKDSNNLTPTIINTTNEAKVKGSYDCILNGYKKIQSLLGEVFKESEIFHDFNIGNFKFCQSLQYGNMGCGITTSLNEQAILNGEVEIDDLAFTKESFRTNEQVLEMSNIDVFSEGKKYVFFGKKAELAKRFTELLGGDCIPSIMLKQEHYDENDFNNDIGAFFNGGLEIKQVELSINIPPYLIKDKSQRSNLAIESIRRADLALNYLERMEKKNAVLTEILHHKFSY</sequence>
<evidence type="ECO:0000313" key="2">
    <source>
        <dbReference type="Proteomes" id="UP000255087"/>
    </source>
</evidence>
<accession>A0A380Q8V9</accession>
<evidence type="ECO:0000313" key="1">
    <source>
        <dbReference type="EMBL" id="SUP83050.1"/>
    </source>
</evidence>
<proteinExistence type="predicted"/>